<dbReference type="InterPro" id="IPR021148">
    <property type="entry name" value="Polysacc_synth_dom"/>
</dbReference>
<reference evidence="4" key="3">
    <citation type="submission" date="2020-10" db="UniProtKB">
        <authorList>
            <consortium name="WormBaseParasite"/>
        </authorList>
    </citation>
    <scope>IDENTIFICATION</scope>
</reference>
<protein>
    <recommendedName>
        <fullName evidence="1">Polysaccharide biosynthesis domain-containing protein</fullName>
    </recommendedName>
</protein>
<dbReference type="Pfam" id="PF04669">
    <property type="entry name" value="PBDC1"/>
    <property type="match status" value="1"/>
</dbReference>
<evidence type="ECO:0000313" key="4">
    <source>
        <dbReference type="WBParaSite" id="EgrG_001013000"/>
    </source>
</evidence>
<dbReference type="EMBL" id="LK028577">
    <property type="protein sequence ID" value="CDS17381.1"/>
    <property type="molecule type" value="Genomic_DNA"/>
</dbReference>
<feature type="domain" description="Polysaccharide biosynthesis" evidence="1">
    <location>
        <begin position="15"/>
        <end position="140"/>
    </location>
</feature>
<sequence>MVDLCRSDYQNDTLLEMSWAMAAYDHAETHYNILCAVPDARILRLSAVDDRICKTFSETFPHLNVDCFTEDDIKSEEQKELWRSFCNEFDGVVEDYNRGTLLRLDSSGGYDEKNTCIVPRVQFLAIEIARNRRGLNNRIHQIKSEQ</sequence>
<dbReference type="Proteomes" id="UP000492820">
    <property type="component" value="Unassembled WGS sequence"/>
</dbReference>
<dbReference type="PANTHER" id="PTHR13410:SF9">
    <property type="entry name" value="PROTEIN PBDC1"/>
    <property type="match status" value="1"/>
</dbReference>
<evidence type="ECO:0000313" key="3">
    <source>
        <dbReference type="Proteomes" id="UP000492820"/>
    </source>
</evidence>
<evidence type="ECO:0000313" key="2">
    <source>
        <dbReference type="EMBL" id="CDS17381.1"/>
    </source>
</evidence>
<dbReference type="GO" id="GO:0005737">
    <property type="term" value="C:cytoplasm"/>
    <property type="evidence" value="ECO:0007669"/>
    <property type="project" value="TreeGrafter"/>
</dbReference>
<dbReference type="InterPro" id="IPR008476">
    <property type="entry name" value="PBDC1_metazoa/fungi"/>
</dbReference>
<dbReference type="AlphaFoldDB" id="A0A068WIE6"/>
<dbReference type="WBParaSite" id="EgrG_001013000">
    <property type="protein sequence ID" value="EgrG_001013000"/>
    <property type="gene ID" value="EgrG_001013000"/>
</dbReference>
<proteinExistence type="predicted"/>
<reference evidence="2" key="2">
    <citation type="submission" date="2014-06" db="EMBL/GenBank/DDBJ databases">
        <authorList>
            <person name="Aslett M."/>
        </authorList>
    </citation>
    <scope>NUCLEOTIDE SEQUENCE</scope>
</reference>
<dbReference type="PANTHER" id="PTHR13410">
    <property type="entry name" value="PROTEIN PBDC1"/>
    <property type="match status" value="1"/>
</dbReference>
<name>A0A068WIE6_ECHGR</name>
<reference evidence="2 3" key="1">
    <citation type="journal article" date="2013" name="Nature">
        <title>The genomes of four tapeworm species reveal adaptations to parasitism.</title>
        <authorList>
            <person name="Tsai I.J."/>
            <person name="Zarowiecki M."/>
            <person name="Holroyd N."/>
            <person name="Garciarrubio A."/>
            <person name="Sanchez-Flores A."/>
            <person name="Brooks K.L."/>
            <person name="Tracey A."/>
            <person name="Bobes R.J."/>
            <person name="Fragoso G."/>
            <person name="Sciutto E."/>
            <person name="Aslett M."/>
            <person name="Beasley H."/>
            <person name="Bennett H.M."/>
            <person name="Cai J."/>
            <person name="Camicia F."/>
            <person name="Clark R."/>
            <person name="Cucher M."/>
            <person name="De Silva N."/>
            <person name="Day T.A."/>
            <person name="Deplazes P."/>
            <person name="Estrada K."/>
            <person name="Fernandez C."/>
            <person name="Holland P.W."/>
            <person name="Hou J."/>
            <person name="Hu S."/>
            <person name="Huckvale T."/>
            <person name="Hung S.S."/>
            <person name="Kamenetzky L."/>
            <person name="Keane J.A."/>
            <person name="Kiss F."/>
            <person name="Koziol U."/>
            <person name="Lambert O."/>
            <person name="Liu K."/>
            <person name="Luo X."/>
            <person name="Luo Y."/>
            <person name="Macchiaroli N."/>
            <person name="Nichol S."/>
            <person name="Paps J."/>
            <person name="Parkinson J."/>
            <person name="Pouchkina-Stantcheva N."/>
            <person name="Riddiford N."/>
            <person name="Rosenzvit M."/>
            <person name="Salinas G."/>
            <person name="Wasmuth J.D."/>
            <person name="Zamanian M."/>
            <person name="Zheng Y."/>
            <person name="Cai X."/>
            <person name="Soberon X."/>
            <person name="Olson P.D."/>
            <person name="Laclette J.P."/>
            <person name="Brehm K."/>
            <person name="Berriman M."/>
            <person name="Garciarrubio A."/>
            <person name="Bobes R.J."/>
            <person name="Fragoso G."/>
            <person name="Sanchez-Flores A."/>
            <person name="Estrada K."/>
            <person name="Cevallos M.A."/>
            <person name="Morett E."/>
            <person name="Gonzalez V."/>
            <person name="Portillo T."/>
            <person name="Ochoa-Leyva A."/>
            <person name="Jose M.V."/>
            <person name="Sciutto E."/>
            <person name="Landa A."/>
            <person name="Jimenez L."/>
            <person name="Valdes V."/>
            <person name="Carrero J.C."/>
            <person name="Larralde C."/>
            <person name="Morales-Montor J."/>
            <person name="Limon-Lason J."/>
            <person name="Soberon X."/>
            <person name="Laclette J.P."/>
        </authorList>
    </citation>
    <scope>NUCLEOTIDE SEQUENCE [LARGE SCALE GENOMIC DNA]</scope>
</reference>
<evidence type="ECO:0000259" key="1">
    <source>
        <dbReference type="Pfam" id="PF04669"/>
    </source>
</evidence>
<dbReference type="OrthoDB" id="10248897at2759"/>
<accession>A0A068WIE6</accession>
<gene>
    <name evidence="4" type="primary">EGR_00788</name>
    <name evidence="2" type="ORF">EgrG_001013000</name>
</gene>
<dbReference type="Gene3D" id="1.10.3560.10">
    <property type="entry name" value="yst0336 like domain"/>
    <property type="match status" value="1"/>
</dbReference>
<organism evidence="2">
    <name type="scientific">Echinococcus granulosus</name>
    <name type="common">Hydatid tapeworm</name>
    <dbReference type="NCBI Taxonomy" id="6210"/>
    <lineage>
        <taxon>Eukaryota</taxon>
        <taxon>Metazoa</taxon>
        <taxon>Spiralia</taxon>
        <taxon>Lophotrochozoa</taxon>
        <taxon>Platyhelminthes</taxon>
        <taxon>Cestoda</taxon>
        <taxon>Eucestoda</taxon>
        <taxon>Cyclophyllidea</taxon>
        <taxon>Taeniidae</taxon>
        <taxon>Echinococcus</taxon>
        <taxon>Echinococcus granulosus group</taxon>
    </lineage>
</organism>
<dbReference type="InterPro" id="IPR023139">
    <property type="entry name" value="PBDC1-like_dom_sf"/>
</dbReference>